<evidence type="ECO:0000256" key="1">
    <source>
        <dbReference type="SAM" id="MobiDB-lite"/>
    </source>
</evidence>
<protein>
    <submittedName>
        <fullName evidence="2">Uncharacterized protein</fullName>
    </submittedName>
</protein>
<organism evidence="2 3">
    <name type="scientific">Cellulomonas cellasea</name>
    <dbReference type="NCBI Taxonomy" id="43670"/>
    <lineage>
        <taxon>Bacteria</taxon>
        <taxon>Bacillati</taxon>
        <taxon>Actinomycetota</taxon>
        <taxon>Actinomycetes</taxon>
        <taxon>Micrococcales</taxon>
        <taxon>Cellulomonadaceae</taxon>
        <taxon>Cellulomonas</taxon>
    </lineage>
</organism>
<accession>A0A7W4YB52</accession>
<feature type="region of interest" description="Disordered" evidence="1">
    <location>
        <begin position="24"/>
        <end position="49"/>
    </location>
</feature>
<dbReference type="Proteomes" id="UP000518206">
    <property type="component" value="Unassembled WGS sequence"/>
</dbReference>
<reference evidence="2 3" key="1">
    <citation type="submission" date="2020-08" db="EMBL/GenBank/DDBJ databases">
        <title>The Agave Microbiome: Exploring the role of microbial communities in plant adaptations to desert environments.</title>
        <authorList>
            <person name="Partida-Martinez L.P."/>
        </authorList>
    </citation>
    <scope>NUCLEOTIDE SEQUENCE [LARGE SCALE GENOMIC DNA]</scope>
    <source>
        <strain evidence="2 3">RAS26</strain>
    </source>
</reference>
<dbReference type="EMBL" id="JACHVX010000001">
    <property type="protein sequence ID" value="MBB2922121.1"/>
    <property type="molecule type" value="Genomic_DNA"/>
</dbReference>
<dbReference type="AlphaFoldDB" id="A0A7W4YB52"/>
<dbReference type="RefSeq" id="WP_183295012.1">
    <property type="nucleotide sequence ID" value="NZ_JACHVX010000001.1"/>
</dbReference>
<name>A0A7W4YB52_9CELL</name>
<proteinExistence type="predicted"/>
<evidence type="ECO:0000313" key="2">
    <source>
        <dbReference type="EMBL" id="MBB2922121.1"/>
    </source>
</evidence>
<comment type="caution">
    <text evidence="2">The sequence shown here is derived from an EMBL/GenBank/DDBJ whole genome shotgun (WGS) entry which is preliminary data.</text>
</comment>
<feature type="compositionally biased region" description="Basic and acidic residues" evidence="1">
    <location>
        <begin position="28"/>
        <end position="49"/>
    </location>
</feature>
<reference evidence="2 3" key="2">
    <citation type="submission" date="2020-08" db="EMBL/GenBank/DDBJ databases">
        <authorList>
            <person name="Partida-Martinez L."/>
            <person name="Huntemann M."/>
            <person name="Clum A."/>
            <person name="Wang J."/>
            <person name="Palaniappan K."/>
            <person name="Ritter S."/>
            <person name="Chen I.-M."/>
            <person name="Stamatis D."/>
            <person name="Reddy T."/>
            <person name="O'Malley R."/>
            <person name="Daum C."/>
            <person name="Shapiro N."/>
            <person name="Ivanova N."/>
            <person name="Kyrpides N."/>
            <person name="Woyke T."/>
        </authorList>
    </citation>
    <scope>NUCLEOTIDE SEQUENCE [LARGE SCALE GENOMIC DNA]</scope>
    <source>
        <strain evidence="2 3">RAS26</strain>
    </source>
</reference>
<evidence type="ECO:0000313" key="3">
    <source>
        <dbReference type="Proteomes" id="UP000518206"/>
    </source>
</evidence>
<sequence length="70" mass="8035">MTDSPRRSWGMRFTERYLLRFFGPPELGSDRPGRRASADETAREDQLHAELTRVVGPDGRVYLVQRGEQG</sequence>
<gene>
    <name evidence="2" type="ORF">FHR80_001015</name>
</gene>